<sequence>MLWLCNFSLYMFATVVLRYLFCPRIFLPIQYEPAGRWGKSVVDVPEEGDVDAVLLPQLLEALAALWLLEGALHGVPQVGRVAQHAVRREDEPRLVLPVHRREAVLNELVLCRALPPVVLSVRDAEPEHAVVHLVPEVCSVLGRVVVHSLGRHAALATGSHCVKESPGVGPFSLVVAACDHIRLLRSDGCDLGRELIPLGNVTVGVGQVADVEHDVVVVQILDQPVGRVQRPRLVVREHVRSVPLSLSHVTEYNDALQGVLPRERRRTERAGLAPHDGPVLKLVSNFVVVLFVGPQVPQKRCVDETGVSPPNRARRLTAHAAAAEGERPGGRALWSGGAADDVPLHERVRLADVVSARPCHRHLVVGLALREAREHGRLGVRERDRLRHRDKLRRWLMSWNRMLPLPQYM</sequence>
<proteinExistence type="predicted"/>
<dbReference type="AlphaFoldDB" id="A0A0A9DMF7"/>
<reference evidence="1" key="1">
    <citation type="submission" date="2014-09" db="EMBL/GenBank/DDBJ databases">
        <authorList>
            <person name="Magalhaes I.L.F."/>
            <person name="Oliveira U."/>
            <person name="Santos F.R."/>
            <person name="Vidigal T.H.D.A."/>
            <person name="Brescovit A.D."/>
            <person name="Santos A.J."/>
        </authorList>
    </citation>
    <scope>NUCLEOTIDE SEQUENCE</scope>
    <source>
        <tissue evidence="1">Shoot tissue taken approximately 20 cm above the soil surface</tissue>
    </source>
</reference>
<accession>A0A0A9DMF7</accession>
<organism evidence="1">
    <name type="scientific">Arundo donax</name>
    <name type="common">Giant reed</name>
    <name type="synonym">Donax arundinaceus</name>
    <dbReference type="NCBI Taxonomy" id="35708"/>
    <lineage>
        <taxon>Eukaryota</taxon>
        <taxon>Viridiplantae</taxon>
        <taxon>Streptophyta</taxon>
        <taxon>Embryophyta</taxon>
        <taxon>Tracheophyta</taxon>
        <taxon>Spermatophyta</taxon>
        <taxon>Magnoliopsida</taxon>
        <taxon>Liliopsida</taxon>
        <taxon>Poales</taxon>
        <taxon>Poaceae</taxon>
        <taxon>PACMAD clade</taxon>
        <taxon>Arundinoideae</taxon>
        <taxon>Arundineae</taxon>
        <taxon>Arundo</taxon>
    </lineage>
</organism>
<dbReference type="EMBL" id="GBRH01208136">
    <property type="protein sequence ID" value="JAD89759.1"/>
    <property type="molecule type" value="Transcribed_RNA"/>
</dbReference>
<name>A0A0A9DMF7_ARUDO</name>
<protein>
    <submittedName>
        <fullName evidence="1">Uncharacterized protein</fullName>
    </submittedName>
</protein>
<reference evidence="1" key="2">
    <citation type="journal article" date="2015" name="Data Brief">
        <title>Shoot transcriptome of the giant reed, Arundo donax.</title>
        <authorList>
            <person name="Barrero R.A."/>
            <person name="Guerrero F.D."/>
            <person name="Moolhuijzen P."/>
            <person name="Goolsby J.A."/>
            <person name="Tidwell J."/>
            <person name="Bellgard S.E."/>
            <person name="Bellgard M.I."/>
        </authorList>
    </citation>
    <scope>NUCLEOTIDE SEQUENCE</scope>
    <source>
        <tissue evidence="1">Shoot tissue taken approximately 20 cm above the soil surface</tissue>
    </source>
</reference>
<evidence type="ECO:0000313" key="1">
    <source>
        <dbReference type="EMBL" id="JAD89759.1"/>
    </source>
</evidence>